<name>A0A7R8WVG0_9CRUS</name>
<accession>A0A7R8WVG0</accession>
<feature type="non-terminal residue" evidence="1">
    <location>
        <position position="190"/>
    </location>
</feature>
<gene>
    <name evidence="1" type="ORF">CTOB1V02_LOCUS13732</name>
</gene>
<reference evidence="1" key="1">
    <citation type="submission" date="2020-11" db="EMBL/GenBank/DDBJ databases">
        <authorList>
            <person name="Tran Van P."/>
        </authorList>
    </citation>
    <scope>NUCLEOTIDE SEQUENCE</scope>
</reference>
<dbReference type="EMBL" id="OB675441">
    <property type="protein sequence ID" value="CAD7235917.1"/>
    <property type="molecule type" value="Genomic_DNA"/>
</dbReference>
<feature type="non-terminal residue" evidence="1">
    <location>
        <position position="1"/>
    </location>
</feature>
<dbReference type="InterPro" id="IPR036236">
    <property type="entry name" value="Znf_C2H2_sf"/>
</dbReference>
<dbReference type="SUPFAM" id="SSF57667">
    <property type="entry name" value="beta-beta-alpha zinc fingers"/>
    <property type="match status" value="1"/>
</dbReference>
<dbReference type="SMART" id="SM00355">
    <property type="entry name" value="ZnF_C2H2"/>
    <property type="match status" value="2"/>
</dbReference>
<dbReference type="AlphaFoldDB" id="A0A7R8WVG0"/>
<dbReference type="PROSITE" id="PS00028">
    <property type="entry name" value="ZINC_FINGER_C2H2_1"/>
    <property type="match status" value="1"/>
</dbReference>
<protein>
    <submittedName>
        <fullName evidence="1">Uncharacterized protein</fullName>
    </submittedName>
</protein>
<proteinExistence type="predicted"/>
<evidence type="ECO:0000313" key="1">
    <source>
        <dbReference type="EMBL" id="CAD7235917.1"/>
    </source>
</evidence>
<dbReference type="InterPro" id="IPR013087">
    <property type="entry name" value="Znf_C2H2_type"/>
</dbReference>
<organism evidence="1">
    <name type="scientific">Cyprideis torosa</name>
    <dbReference type="NCBI Taxonomy" id="163714"/>
    <lineage>
        <taxon>Eukaryota</taxon>
        <taxon>Metazoa</taxon>
        <taxon>Ecdysozoa</taxon>
        <taxon>Arthropoda</taxon>
        <taxon>Crustacea</taxon>
        <taxon>Oligostraca</taxon>
        <taxon>Ostracoda</taxon>
        <taxon>Podocopa</taxon>
        <taxon>Podocopida</taxon>
        <taxon>Cytherocopina</taxon>
        <taxon>Cytheroidea</taxon>
        <taxon>Cytherideidae</taxon>
        <taxon>Cyprideis</taxon>
    </lineage>
</organism>
<dbReference type="PROSITE" id="PS50157">
    <property type="entry name" value="ZINC_FINGER_C2H2_2"/>
    <property type="match status" value="1"/>
</dbReference>
<sequence>FSDASSPSITLSSSTFEVKVSSSKTVALKVKVTARESPELEETIFSLRLNRNGHIWGSRESRGGEAAQPVNEQEARFEAFFKKTKQVLAFGGGILKITCKECGHQETSVPPLRQHIREKHFDPDEDDFEELEGKLLEGDTNGEFACSSCSKKFSLLSTATYHTMFHGPVFECDCCGERTNELGSTRRHRW</sequence>
<dbReference type="Gene3D" id="3.30.160.60">
    <property type="entry name" value="Classic Zinc Finger"/>
    <property type="match status" value="1"/>
</dbReference>